<dbReference type="OrthoDB" id="8609034at2"/>
<dbReference type="RefSeq" id="WP_088602817.1">
    <property type="nucleotide sequence ID" value="NZ_NJIH01000004.1"/>
</dbReference>
<dbReference type="SFLD" id="SFLDS00001">
    <property type="entry name" value="Enolase"/>
    <property type="match status" value="1"/>
</dbReference>
<dbReference type="Proteomes" id="UP000214603">
    <property type="component" value="Unassembled WGS sequence"/>
</dbReference>
<dbReference type="SFLD" id="SFLDG00179">
    <property type="entry name" value="mandelate_racemase"/>
    <property type="match status" value="1"/>
</dbReference>
<dbReference type="AlphaFoldDB" id="A0A225MP15"/>
<sequence length="383" mass="41660">MHQFPDTPPIHPAKIQAFVYRAPIEEPVRTSFGVMHDRPAVLVRIEDHDGAHGWGEIWCNFPGVGAEHRARMLESCVAPILQERQWAHPAEAFETLSRRLEVLAIQTGEPGTVAQAIAGADLALWDLAARRLGQPLWRMFGGTPRISTYASGLSPSEPQRLAAAKHAEGYRAFKLKVGFGEERDVLNLRALREQFGPDTALMIDANQAWDEAAAAHMSRRLAKYGPIWLEEPLRADSSLEQWRRLAQASPLPLAAGENLRGDAQFDAVISSGSLAVIQPDPGKWGGFSGCLPVARRAIAAQRMFCPHWLGGGVGLVAAMQLKASVGHPGYVEVDSNPNPLRDLFAGPLLRPDEGVVTLPDAPGLGIEPDLAAARGFLVPHNYH</sequence>
<keyword evidence="4" id="KW-1185">Reference proteome</keyword>
<evidence type="ECO:0000313" key="4">
    <source>
        <dbReference type="Proteomes" id="UP000214603"/>
    </source>
</evidence>
<dbReference type="InterPro" id="IPR029065">
    <property type="entry name" value="Enolase_C-like"/>
</dbReference>
<dbReference type="SUPFAM" id="SSF51604">
    <property type="entry name" value="Enolase C-terminal domain-like"/>
    <property type="match status" value="1"/>
</dbReference>
<dbReference type="PROSITE" id="PS00909">
    <property type="entry name" value="MR_MLE_2"/>
    <property type="match status" value="1"/>
</dbReference>
<dbReference type="InterPro" id="IPR018110">
    <property type="entry name" value="Mandel_Rmase/mucon_lact_enz_CS"/>
</dbReference>
<dbReference type="Pfam" id="PF13378">
    <property type="entry name" value="MR_MLE_C"/>
    <property type="match status" value="1"/>
</dbReference>
<dbReference type="GO" id="GO:0009063">
    <property type="term" value="P:amino acid catabolic process"/>
    <property type="evidence" value="ECO:0007669"/>
    <property type="project" value="InterPro"/>
</dbReference>
<dbReference type="Gene3D" id="3.20.20.120">
    <property type="entry name" value="Enolase-like C-terminal domain"/>
    <property type="match status" value="1"/>
</dbReference>
<dbReference type="Gene3D" id="3.30.390.10">
    <property type="entry name" value="Enolase-like, N-terminal domain"/>
    <property type="match status" value="1"/>
</dbReference>
<dbReference type="PANTHER" id="PTHR48080">
    <property type="entry name" value="D-GALACTONATE DEHYDRATASE-RELATED"/>
    <property type="match status" value="1"/>
</dbReference>
<gene>
    <name evidence="3" type="ORF">CEY11_07755</name>
</gene>
<dbReference type="SUPFAM" id="SSF54826">
    <property type="entry name" value="Enolase N-terminal domain-like"/>
    <property type="match status" value="1"/>
</dbReference>
<name>A0A225MP15_9BURK</name>
<feature type="domain" description="Mandelate racemase/muconate lactonizing enzyme C-terminal" evidence="2">
    <location>
        <begin position="155"/>
        <end position="252"/>
    </location>
</feature>
<keyword evidence="1" id="KW-0456">Lyase</keyword>
<protein>
    <submittedName>
        <fullName evidence="3">Mandelate racemase</fullName>
    </submittedName>
</protein>
<evidence type="ECO:0000256" key="1">
    <source>
        <dbReference type="ARBA" id="ARBA00023239"/>
    </source>
</evidence>
<dbReference type="InterPro" id="IPR034593">
    <property type="entry name" value="DgoD-like"/>
</dbReference>
<evidence type="ECO:0000313" key="3">
    <source>
        <dbReference type="EMBL" id="OWT61730.1"/>
    </source>
</evidence>
<dbReference type="InterPro" id="IPR013342">
    <property type="entry name" value="Mandelate_racemase_C"/>
</dbReference>
<reference evidence="4" key="1">
    <citation type="submission" date="2017-06" db="EMBL/GenBank/DDBJ databases">
        <title>Herbaspirillum phytohormonus sp. nov., isolated from the root nodule of Robinia pseudoacacia in lead-zinc mine.</title>
        <authorList>
            <person name="Fan M."/>
            <person name="Lin Y."/>
        </authorList>
    </citation>
    <scope>NUCLEOTIDE SEQUENCE [LARGE SCALE GENOMIC DNA]</scope>
    <source>
        <strain evidence="4">SC-089</strain>
    </source>
</reference>
<dbReference type="InterPro" id="IPR013341">
    <property type="entry name" value="Mandelate_racemase_N_dom"/>
</dbReference>
<comment type="caution">
    <text evidence="3">The sequence shown here is derived from an EMBL/GenBank/DDBJ whole genome shotgun (WGS) entry which is preliminary data.</text>
</comment>
<accession>A0A225MP15</accession>
<dbReference type="EMBL" id="NJIH01000004">
    <property type="protein sequence ID" value="OWT61730.1"/>
    <property type="molecule type" value="Genomic_DNA"/>
</dbReference>
<dbReference type="Pfam" id="PF02746">
    <property type="entry name" value="MR_MLE_N"/>
    <property type="match status" value="1"/>
</dbReference>
<dbReference type="SMART" id="SM00922">
    <property type="entry name" value="MR_MLE"/>
    <property type="match status" value="1"/>
</dbReference>
<dbReference type="PANTHER" id="PTHR48080:SF2">
    <property type="entry name" value="D-GALACTONATE DEHYDRATASE"/>
    <property type="match status" value="1"/>
</dbReference>
<dbReference type="CDD" id="cd03316">
    <property type="entry name" value="MR_like"/>
    <property type="match status" value="1"/>
</dbReference>
<dbReference type="GO" id="GO:0016829">
    <property type="term" value="F:lyase activity"/>
    <property type="evidence" value="ECO:0007669"/>
    <property type="project" value="UniProtKB-KW"/>
</dbReference>
<dbReference type="InterPro" id="IPR036849">
    <property type="entry name" value="Enolase-like_C_sf"/>
</dbReference>
<proteinExistence type="predicted"/>
<dbReference type="InterPro" id="IPR029017">
    <property type="entry name" value="Enolase-like_N"/>
</dbReference>
<organism evidence="3 4">
    <name type="scientific">Candidimonas nitroreducens</name>
    <dbReference type="NCBI Taxonomy" id="683354"/>
    <lineage>
        <taxon>Bacteria</taxon>
        <taxon>Pseudomonadati</taxon>
        <taxon>Pseudomonadota</taxon>
        <taxon>Betaproteobacteria</taxon>
        <taxon>Burkholderiales</taxon>
        <taxon>Alcaligenaceae</taxon>
        <taxon>Candidimonas</taxon>
    </lineage>
</organism>
<evidence type="ECO:0000259" key="2">
    <source>
        <dbReference type="SMART" id="SM00922"/>
    </source>
</evidence>